<dbReference type="OMA" id="PEYYVPR"/>
<name>Q6CWY5_KLULA</name>
<dbReference type="Pfam" id="PF03109">
    <property type="entry name" value="ABC1"/>
    <property type="match status" value="1"/>
</dbReference>
<evidence type="ECO:0000256" key="4">
    <source>
        <dbReference type="ARBA" id="ARBA00022840"/>
    </source>
</evidence>
<dbReference type="InterPro" id="IPR011009">
    <property type="entry name" value="Kinase-like_dom_sf"/>
</dbReference>
<accession>Q6CWY5</accession>
<dbReference type="InterPro" id="IPR034646">
    <property type="entry name" value="ADCK3_dom"/>
</dbReference>
<dbReference type="eggNOG" id="KOG1234">
    <property type="taxonomic scope" value="Eukaryota"/>
</dbReference>
<sequence length="557" mass="63164">MSRKGLYQAICLSESFCNVVKNSASIGRQSLDIWLKTSTLTRPVLSKFQWFYDKDWEHARKLSESVRKSTKGHSSKKAHLSKCSVKNKKNVRHFSSYHRCSNKAADAIPEDKLVNKQKANKLESSEVPSSRISRLFHYGHLAASVGISAASQSITQLSRGQSSSFKDLLLSDSNVERIANKFSQMRGAALKLGQLMSFQDEKVLPPQLYTILSRVQNSANYMPPRQLDRLLARELSSDWEKKFKSFDRTPIAAASIGQVHNAVLHNGEECVVKIQYPGVKDSIDSDLNNLLMLLTASSLLPKGLFLDKTIDNARKELKWECDYHREANALKHFASLLKDDPVFEVPFVYDELTTENIITMQRMKGTEITKLPVNTPQEVRDYICDNIMRLCLQEIAQFKYMQTDPNWANFLYNSKTKKIELLDFGASRGFPEPFIHNYRKLLTQATKGDRIGVAETSVELGYLTGLESTAMVDAHVESVMTLGEPFSGDPEKSFDFANQTVSDRVRSKITVMLNERLCPPPEETYSLHRKFSGVFLLCSKMRAKVSCSKLFKEYFAL</sequence>
<dbReference type="AlphaFoldDB" id="Q6CWY5"/>
<dbReference type="InParanoid" id="Q6CWY5"/>
<dbReference type="EMBL" id="CR382122">
    <property type="protein sequence ID" value="CAH01947.1"/>
    <property type="molecule type" value="Genomic_DNA"/>
</dbReference>
<dbReference type="InterPro" id="IPR004147">
    <property type="entry name" value="ABC1_dom"/>
</dbReference>
<dbReference type="FunCoup" id="Q6CWY5">
    <property type="interactions" value="414"/>
</dbReference>
<evidence type="ECO:0000256" key="1">
    <source>
        <dbReference type="ARBA" id="ARBA00009670"/>
    </source>
</evidence>
<reference evidence="6 7" key="1">
    <citation type="journal article" date="2004" name="Nature">
        <title>Genome evolution in yeasts.</title>
        <authorList>
            <consortium name="Genolevures"/>
            <person name="Dujon B."/>
            <person name="Sherman D."/>
            <person name="Fischer G."/>
            <person name="Durrens P."/>
            <person name="Casaregola S."/>
            <person name="Lafontaine I."/>
            <person name="de Montigny J."/>
            <person name="Marck C."/>
            <person name="Neuveglise C."/>
            <person name="Talla E."/>
            <person name="Goffard N."/>
            <person name="Frangeul L."/>
            <person name="Aigle M."/>
            <person name="Anthouard V."/>
            <person name="Babour A."/>
            <person name="Barbe V."/>
            <person name="Barnay S."/>
            <person name="Blanchin S."/>
            <person name="Beckerich J.M."/>
            <person name="Beyne E."/>
            <person name="Bleykasten C."/>
            <person name="Boisrame A."/>
            <person name="Boyer J."/>
            <person name="Cattolico L."/>
            <person name="Confanioleri F."/>
            <person name="de Daruvar A."/>
            <person name="Despons L."/>
            <person name="Fabre E."/>
            <person name="Fairhead C."/>
            <person name="Ferry-Dumazet H."/>
            <person name="Groppi A."/>
            <person name="Hantraye F."/>
            <person name="Hennequin C."/>
            <person name="Jauniaux N."/>
            <person name="Joyet P."/>
            <person name="Kachouri R."/>
            <person name="Kerrest A."/>
            <person name="Koszul R."/>
            <person name="Lemaire M."/>
            <person name="Lesur I."/>
            <person name="Ma L."/>
            <person name="Muller H."/>
            <person name="Nicaud J.M."/>
            <person name="Nikolski M."/>
            <person name="Oztas S."/>
            <person name="Ozier-Kalogeropoulos O."/>
            <person name="Pellenz S."/>
            <person name="Potier S."/>
            <person name="Richard G.F."/>
            <person name="Straub M.L."/>
            <person name="Suleau A."/>
            <person name="Swennene D."/>
            <person name="Tekaia F."/>
            <person name="Wesolowski-Louvel M."/>
            <person name="Westhof E."/>
            <person name="Wirth B."/>
            <person name="Zeniou-Meyer M."/>
            <person name="Zivanovic I."/>
            <person name="Bolotin-Fukuhara M."/>
            <person name="Thierry A."/>
            <person name="Bouchier C."/>
            <person name="Caudron B."/>
            <person name="Scarpelli C."/>
            <person name="Gaillardin C."/>
            <person name="Weissenbach J."/>
            <person name="Wincker P."/>
            <person name="Souciet J.L."/>
        </authorList>
    </citation>
    <scope>NUCLEOTIDE SEQUENCE [LARGE SCALE GENOMIC DNA]</scope>
    <source>
        <strain evidence="7">ATCC 8585 / CBS 2359 / DSM 70799 / NBRC 1267 / NRRL Y-1140 / WM37</strain>
    </source>
</reference>
<evidence type="ECO:0000259" key="5">
    <source>
        <dbReference type="Pfam" id="PF03109"/>
    </source>
</evidence>
<evidence type="ECO:0000313" key="7">
    <source>
        <dbReference type="Proteomes" id="UP000000598"/>
    </source>
</evidence>
<feature type="domain" description="ABC1 atypical kinase-like" evidence="5">
    <location>
        <begin position="214"/>
        <end position="456"/>
    </location>
</feature>
<dbReference type="GO" id="GO:0016740">
    <property type="term" value="F:transferase activity"/>
    <property type="evidence" value="ECO:0007669"/>
    <property type="project" value="UniProtKB-KW"/>
</dbReference>
<dbReference type="InterPro" id="IPR051409">
    <property type="entry name" value="Atypical_kinase_ADCK"/>
</dbReference>
<evidence type="ECO:0000256" key="3">
    <source>
        <dbReference type="ARBA" id="ARBA00022741"/>
    </source>
</evidence>
<comment type="similarity">
    <text evidence="1">Belongs to the protein kinase superfamily. ADCK protein kinase family.</text>
</comment>
<proteinExistence type="inferred from homology"/>
<dbReference type="GO" id="GO:0006744">
    <property type="term" value="P:ubiquinone biosynthetic process"/>
    <property type="evidence" value="ECO:0007669"/>
    <property type="project" value="TreeGrafter"/>
</dbReference>
<organism evidence="6 7">
    <name type="scientific">Kluyveromyces lactis (strain ATCC 8585 / CBS 2359 / DSM 70799 / NBRC 1267 / NRRL Y-1140 / WM37)</name>
    <name type="common">Yeast</name>
    <name type="synonym">Candida sphaerica</name>
    <dbReference type="NCBI Taxonomy" id="284590"/>
    <lineage>
        <taxon>Eukaryota</taxon>
        <taxon>Fungi</taxon>
        <taxon>Dikarya</taxon>
        <taxon>Ascomycota</taxon>
        <taxon>Saccharomycotina</taxon>
        <taxon>Saccharomycetes</taxon>
        <taxon>Saccharomycetales</taxon>
        <taxon>Saccharomycetaceae</taxon>
        <taxon>Kluyveromyces</taxon>
    </lineage>
</organism>
<dbReference type="Proteomes" id="UP000000598">
    <property type="component" value="Chromosome B"/>
</dbReference>
<evidence type="ECO:0000256" key="2">
    <source>
        <dbReference type="ARBA" id="ARBA00022679"/>
    </source>
</evidence>
<dbReference type="SUPFAM" id="SSF56112">
    <property type="entry name" value="Protein kinase-like (PK-like)"/>
    <property type="match status" value="1"/>
</dbReference>
<evidence type="ECO:0000313" key="6">
    <source>
        <dbReference type="EMBL" id="CAH01947.1"/>
    </source>
</evidence>
<protein>
    <submittedName>
        <fullName evidence="6">KLLA0B00539p</fullName>
    </submittedName>
</protein>
<dbReference type="HOGENOM" id="CLU_006533_9_0_1"/>
<dbReference type="GO" id="GO:0005524">
    <property type="term" value="F:ATP binding"/>
    <property type="evidence" value="ECO:0007669"/>
    <property type="project" value="UniProtKB-KW"/>
</dbReference>
<keyword evidence="2" id="KW-0808">Transferase</keyword>
<dbReference type="STRING" id="284590.Q6CWY5"/>
<keyword evidence="4" id="KW-0067">ATP-binding</keyword>
<keyword evidence="3" id="KW-0547">Nucleotide-binding</keyword>
<dbReference type="PANTHER" id="PTHR43851">
    <property type="match status" value="1"/>
</dbReference>
<keyword evidence="7" id="KW-1185">Reference proteome</keyword>
<dbReference type="CDD" id="cd13970">
    <property type="entry name" value="ABC1_ADCK3"/>
    <property type="match status" value="1"/>
</dbReference>
<dbReference type="PANTHER" id="PTHR43851:SF3">
    <property type="entry name" value="COENZYME Q8"/>
    <property type="match status" value="1"/>
</dbReference>
<dbReference type="KEGG" id="kla:KLLA0_B00539g"/>
<gene>
    <name evidence="6" type="ORF">KLLA0_B00539g</name>
</gene>
<dbReference type="PaxDb" id="284590-Q6CWY5"/>